<feature type="region of interest" description="Disordered" evidence="1">
    <location>
        <begin position="8"/>
        <end position="36"/>
    </location>
</feature>
<proteinExistence type="predicted"/>
<protein>
    <submittedName>
        <fullName evidence="2">Uncharacterized protein</fullName>
    </submittedName>
</protein>
<dbReference type="AlphaFoldDB" id="A0A4Y2BFU7"/>
<evidence type="ECO:0000256" key="1">
    <source>
        <dbReference type="SAM" id="MobiDB-lite"/>
    </source>
</evidence>
<dbReference type="Proteomes" id="UP000499080">
    <property type="component" value="Unassembled WGS sequence"/>
</dbReference>
<accession>A0A4Y2BFU7</accession>
<gene>
    <name evidence="2" type="ORF">AVEN_28017_1</name>
</gene>
<dbReference type="EMBL" id="BGPR01000075">
    <property type="protein sequence ID" value="GBL90918.1"/>
    <property type="molecule type" value="Genomic_DNA"/>
</dbReference>
<comment type="caution">
    <text evidence="2">The sequence shown here is derived from an EMBL/GenBank/DDBJ whole genome shotgun (WGS) entry which is preliminary data.</text>
</comment>
<sequence length="89" mass="10387">MYYLTCNRSNARHDRSPMESDFESGALRPRSRDLTKSPPRLYDGCWLPLNLEPYSLATSRRCSRSIRNMDHILIREINIPDGTVLLNDF</sequence>
<evidence type="ECO:0000313" key="3">
    <source>
        <dbReference type="Proteomes" id="UP000499080"/>
    </source>
</evidence>
<evidence type="ECO:0000313" key="2">
    <source>
        <dbReference type="EMBL" id="GBL90918.1"/>
    </source>
</evidence>
<name>A0A4Y2BFU7_ARAVE</name>
<keyword evidence="3" id="KW-1185">Reference proteome</keyword>
<reference evidence="2 3" key="1">
    <citation type="journal article" date="2019" name="Sci. Rep.">
        <title>Orb-weaving spider Araneus ventricosus genome elucidates the spidroin gene catalogue.</title>
        <authorList>
            <person name="Kono N."/>
            <person name="Nakamura H."/>
            <person name="Ohtoshi R."/>
            <person name="Moran D.A.P."/>
            <person name="Shinohara A."/>
            <person name="Yoshida Y."/>
            <person name="Fujiwara M."/>
            <person name="Mori M."/>
            <person name="Tomita M."/>
            <person name="Arakawa K."/>
        </authorList>
    </citation>
    <scope>NUCLEOTIDE SEQUENCE [LARGE SCALE GENOMIC DNA]</scope>
</reference>
<organism evidence="2 3">
    <name type="scientific">Araneus ventricosus</name>
    <name type="common">Orbweaver spider</name>
    <name type="synonym">Epeira ventricosa</name>
    <dbReference type="NCBI Taxonomy" id="182803"/>
    <lineage>
        <taxon>Eukaryota</taxon>
        <taxon>Metazoa</taxon>
        <taxon>Ecdysozoa</taxon>
        <taxon>Arthropoda</taxon>
        <taxon>Chelicerata</taxon>
        <taxon>Arachnida</taxon>
        <taxon>Araneae</taxon>
        <taxon>Araneomorphae</taxon>
        <taxon>Entelegynae</taxon>
        <taxon>Araneoidea</taxon>
        <taxon>Araneidae</taxon>
        <taxon>Araneus</taxon>
    </lineage>
</organism>